<dbReference type="AlphaFoldDB" id="A0A9J6AU20"/>
<name>A0A9J6AU20_SOLCO</name>
<dbReference type="EMBL" id="JACXVP010000002">
    <property type="protein sequence ID" value="KAG5628069.1"/>
    <property type="molecule type" value="Genomic_DNA"/>
</dbReference>
<evidence type="ECO:0000313" key="2">
    <source>
        <dbReference type="EMBL" id="KAG5628069.1"/>
    </source>
</evidence>
<dbReference type="PANTHER" id="PTHR47599">
    <property type="entry name" value="CELL-TO-CELL MOVEMENT PROTEIN"/>
    <property type="match status" value="1"/>
</dbReference>
<protein>
    <submittedName>
        <fullName evidence="2">Uncharacterized protein</fullName>
    </submittedName>
</protein>
<organism evidence="2 3">
    <name type="scientific">Solanum commersonii</name>
    <name type="common">Commerson's wild potato</name>
    <name type="synonym">Commerson's nightshade</name>
    <dbReference type="NCBI Taxonomy" id="4109"/>
    <lineage>
        <taxon>Eukaryota</taxon>
        <taxon>Viridiplantae</taxon>
        <taxon>Streptophyta</taxon>
        <taxon>Embryophyta</taxon>
        <taxon>Tracheophyta</taxon>
        <taxon>Spermatophyta</taxon>
        <taxon>Magnoliopsida</taxon>
        <taxon>eudicotyledons</taxon>
        <taxon>Gunneridae</taxon>
        <taxon>Pentapetalae</taxon>
        <taxon>asterids</taxon>
        <taxon>lamiids</taxon>
        <taxon>Solanales</taxon>
        <taxon>Solanaceae</taxon>
        <taxon>Solanoideae</taxon>
        <taxon>Solaneae</taxon>
        <taxon>Solanum</taxon>
    </lineage>
</organism>
<accession>A0A9J6AU20</accession>
<evidence type="ECO:0000313" key="3">
    <source>
        <dbReference type="Proteomes" id="UP000824120"/>
    </source>
</evidence>
<dbReference type="Pfam" id="PF01107">
    <property type="entry name" value="MP"/>
    <property type="match status" value="1"/>
</dbReference>
<gene>
    <name evidence="2" type="ORF">H5410_013287</name>
</gene>
<comment type="caution">
    <text evidence="2">The sequence shown here is derived from an EMBL/GenBank/DDBJ whole genome shotgun (WGS) entry which is preliminary data.</text>
</comment>
<evidence type="ECO:0000256" key="1">
    <source>
        <dbReference type="ARBA" id="ARBA00023054"/>
    </source>
</evidence>
<dbReference type="Proteomes" id="UP000824120">
    <property type="component" value="Chromosome 2"/>
</dbReference>
<keyword evidence="1" id="KW-0175">Coiled coil</keyword>
<sequence>MHIYNPQGNINPKKVAGDVLLAPSAENISSISMDMSKPESLDKEVQKKEDSSVQVIEIEEDQKCYALKATFDGELLKKIQRLQLNLKTGDNIFNKMQRMFARNKISYHEHQEIEKVIEITQTTGKHKLDLLTKPMINQILRKIPEKKRKKMNYVHLGGIQILVKSTFKEGINCPIVINISDERFINAR</sequence>
<dbReference type="InterPro" id="IPR051596">
    <property type="entry name" value="Caulimoviridae_Movement"/>
</dbReference>
<proteinExistence type="predicted"/>
<reference evidence="2 3" key="1">
    <citation type="submission" date="2020-09" db="EMBL/GenBank/DDBJ databases">
        <title>De no assembly of potato wild relative species, Solanum commersonii.</title>
        <authorList>
            <person name="Cho K."/>
        </authorList>
    </citation>
    <scope>NUCLEOTIDE SEQUENCE [LARGE SCALE GENOMIC DNA]</scope>
    <source>
        <strain evidence="2">LZ3.2</strain>
        <tissue evidence="2">Leaf</tissue>
    </source>
</reference>
<dbReference type="InterPro" id="IPR028919">
    <property type="entry name" value="Viral_movement"/>
</dbReference>
<dbReference type="OrthoDB" id="1544425at2759"/>
<keyword evidence="3" id="KW-1185">Reference proteome</keyword>
<dbReference type="PANTHER" id="PTHR47599:SF3">
    <property type="entry name" value="CELL-TO-CELL MOVEMENT PROTEIN"/>
    <property type="match status" value="1"/>
</dbReference>